<sequence>MKNKRLIIIIVVFFLLLNTSYYWEGKLGLFAFPFFLLLAMAYLWLSIALLRQIYLTIKEKFKQRERFIVIGLLTTVLLLTFYKPSGLVDFDKLEGDDLLVAERTGSANCLTTLKLKDDFSFRERIGCFGVTEIEGTFRVIKDTIYFSNIQPGRYEDNFYKFAVIRPSSFDNPKILGELIRYKDITDTIGHELWITKNELQRIDTTAEQPTLH</sequence>
<name>A0ABV3ZKU5_9BACT</name>
<keyword evidence="1" id="KW-0472">Membrane</keyword>
<feature type="transmembrane region" description="Helical" evidence="1">
    <location>
        <begin position="66"/>
        <end position="82"/>
    </location>
</feature>
<feature type="transmembrane region" description="Helical" evidence="1">
    <location>
        <begin position="29"/>
        <end position="54"/>
    </location>
</feature>
<keyword evidence="3" id="KW-1185">Reference proteome</keyword>
<dbReference type="Proteomes" id="UP001560573">
    <property type="component" value="Unassembled WGS sequence"/>
</dbReference>
<comment type="caution">
    <text evidence="2">The sequence shown here is derived from an EMBL/GenBank/DDBJ whole genome shotgun (WGS) entry which is preliminary data.</text>
</comment>
<reference evidence="2 3" key="1">
    <citation type="submission" date="2023-07" db="EMBL/GenBank/DDBJ databases">
        <authorList>
            <person name="Lian W.-H."/>
        </authorList>
    </citation>
    <scope>NUCLEOTIDE SEQUENCE [LARGE SCALE GENOMIC DNA]</scope>
    <source>
        <strain evidence="2 3">SYSU DXS3180</strain>
    </source>
</reference>
<protein>
    <recommendedName>
        <fullName evidence="4">DUF4131 domain-containing protein</fullName>
    </recommendedName>
</protein>
<evidence type="ECO:0000313" key="2">
    <source>
        <dbReference type="EMBL" id="MEX6690090.1"/>
    </source>
</evidence>
<proteinExistence type="predicted"/>
<evidence type="ECO:0008006" key="4">
    <source>
        <dbReference type="Google" id="ProtNLM"/>
    </source>
</evidence>
<keyword evidence="1" id="KW-0812">Transmembrane</keyword>
<evidence type="ECO:0000313" key="3">
    <source>
        <dbReference type="Proteomes" id="UP001560573"/>
    </source>
</evidence>
<organism evidence="2 3">
    <name type="scientific">Danxiaibacter flavus</name>
    <dbReference type="NCBI Taxonomy" id="3049108"/>
    <lineage>
        <taxon>Bacteria</taxon>
        <taxon>Pseudomonadati</taxon>
        <taxon>Bacteroidota</taxon>
        <taxon>Chitinophagia</taxon>
        <taxon>Chitinophagales</taxon>
        <taxon>Chitinophagaceae</taxon>
        <taxon>Danxiaibacter</taxon>
    </lineage>
</organism>
<dbReference type="EMBL" id="JAULBC010000007">
    <property type="protein sequence ID" value="MEX6690090.1"/>
    <property type="molecule type" value="Genomic_DNA"/>
</dbReference>
<dbReference type="RefSeq" id="WP_369331499.1">
    <property type="nucleotide sequence ID" value="NZ_JAULBC010000007.1"/>
</dbReference>
<accession>A0ABV3ZKU5</accession>
<gene>
    <name evidence="2" type="ORF">QTN47_21455</name>
</gene>
<evidence type="ECO:0000256" key="1">
    <source>
        <dbReference type="SAM" id="Phobius"/>
    </source>
</evidence>
<keyword evidence="1" id="KW-1133">Transmembrane helix</keyword>
<feature type="transmembrane region" description="Helical" evidence="1">
    <location>
        <begin position="7"/>
        <end position="23"/>
    </location>
</feature>